<reference evidence="1 2" key="1">
    <citation type="submission" date="2017-08" db="EMBL/GenBank/DDBJ databases">
        <title>Reclassification of Bisgaard taxon 37 and 44.</title>
        <authorList>
            <person name="Christensen H."/>
        </authorList>
    </citation>
    <scope>NUCLEOTIDE SEQUENCE [LARGE SCALE GENOMIC DNA]</scope>
    <source>
        <strain evidence="1 2">111</strain>
    </source>
</reference>
<accession>A0A3A1YBD2</accession>
<evidence type="ECO:0000313" key="1">
    <source>
        <dbReference type="EMBL" id="RIY34985.1"/>
    </source>
</evidence>
<dbReference type="AlphaFoldDB" id="A0A3A1YBD2"/>
<sequence>MSKTKFLIGGLAALAIGSAAVLYTVHNKEQDLQPIAAEKKLETLGYPSLPDVIIRNLDEFNYFYQGTGSLTSNQLINDAALNYSYYLGQVANFDYESPEYAKVNQYRLQFSEEVVNWPLLYADFASFLNTEISFIREPSLNPGYNYPNPPSTRDDKETYQQFKQDLLNALKARVKNRLDTYYSIDPESESGARSVKALYPNGKTAEEFKKEATLITDGFNQVLDTLTANDYICSQQANTQLKATCFVEYVKLITAYPIIVSASNVLKISDEDNQNYVRRVYNLNLSSDVAAFYNDYIRGLQLYIYYSK</sequence>
<protein>
    <submittedName>
        <fullName evidence="1">Uncharacterized protein</fullName>
    </submittedName>
</protein>
<gene>
    <name evidence="1" type="ORF">CKF58_07230</name>
</gene>
<proteinExistence type="predicted"/>
<comment type="caution">
    <text evidence="1">The sequence shown here is derived from an EMBL/GenBank/DDBJ whole genome shotgun (WGS) entry which is preliminary data.</text>
</comment>
<evidence type="ECO:0000313" key="2">
    <source>
        <dbReference type="Proteomes" id="UP000265916"/>
    </source>
</evidence>
<dbReference type="EMBL" id="NRJG01000158">
    <property type="protein sequence ID" value="RIY34985.1"/>
    <property type="molecule type" value="Genomic_DNA"/>
</dbReference>
<dbReference type="RefSeq" id="WP_119532446.1">
    <property type="nucleotide sequence ID" value="NZ_JBHSSP010000001.1"/>
</dbReference>
<organism evidence="1 2">
    <name type="scientific">Psittacicella hinzii</name>
    <dbReference type="NCBI Taxonomy" id="2028575"/>
    <lineage>
        <taxon>Bacteria</taxon>
        <taxon>Pseudomonadati</taxon>
        <taxon>Pseudomonadota</taxon>
        <taxon>Gammaproteobacteria</taxon>
        <taxon>Pasteurellales</taxon>
        <taxon>Psittacicellaceae</taxon>
        <taxon>Psittacicella</taxon>
    </lineage>
</organism>
<dbReference type="Proteomes" id="UP000265916">
    <property type="component" value="Unassembled WGS sequence"/>
</dbReference>
<name>A0A3A1YBD2_9GAMM</name>
<keyword evidence="2" id="KW-1185">Reference proteome</keyword>